<evidence type="ECO:0000259" key="1">
    <source>
        <dbReference type="Pfam" id="PF00646"/>
    </source>
</evidence>
<feature type="domain" description="F-box protein At3g26010-like beta-propeller" evidence="2">
    <location>
        <begin position="68"/>
        <end position="239"/>
    </location>
</feature>
<evidence type="ECO:0000313" key="3">
    <source>
        <dbReference type="EnsemblPlants" id="Bo9g009220.1"/>
    </source>
</evidence>
<evidence type="ECO:0000313" key="4">
    <source>
        <dbReference type="Proteomes" id="UP000032141"/>
    </source>
</evidence>
<dbReference type="EnsemblPlants" id="Bo9g009220.1">
    <property type="protein sequence ID" value="Bo9g009220.1"/>
    <property type="gene ID" value="Bo9g009220"/>
</dbReference>
<dbReference type="Pfam" id="PF00646">
    <property type="entry name" value="F-box"/>
    <property type="match status" value="1"/>
</dbReference>
<dbReference type="STRING" id="109376.A0A0D3E0R7"/>
<name>A0A0D3E0R7_BRAOL</name>
<protein>
    <submittedName>
        <fullName evidence="3">Uncharacterized protein</fullName>
    </submittedName>
</protein>
<dbReference type="InterPro" id="IPR001810">
    <property type="entry name" value="F-box_dom"/>
</dbReference>
<reference evidence="3 4" key="1">
    <citation type="journal article" date="2014" name="Genome Biol.">
        <title>Transcriptome and methylome profiling reveals relics of genome dominance in the mesopolyploid Brassica oleracea.</title>
        <authorList>
            <person name="Parkin I.A."/>
            <person name="Koh C."/>
            <person name="Tang H."/>
            <person name="Robinson S.J."/>
            <person name="Kagale S."/>
            <person name="Clarke W.E."/>
            <person name="Town C.D."/>
            <person name="Nixon J."/>
            <person name="Krishnakumar V."/>
            <person name="Bidwell S.L."/>
            <person name="Denoeud F."/>
            <person name="Belcram H."/>
            <person name="Links M.G."/>
            <person name="Just J."/>
            <person name="Clarke C."/>
            <person name="Bender T."/>
            <person name="Huebert T."/>
            <person name="Mason A.S."/>
            <person name="Pires J.C."/>
            <person name="Barker G."/>
            <person name="Moore J."/>
            <person name="Walley P.G."/>
            <person name="Manoli S."/>
            <person name="Batley J."/>
            <person name="Edwards D."/>
            <person name="Nelson M.N."/>
            <person name="Wang X."/>
            <person name="Paterson A.H."/>
            <person name="King G."/>
            <person name="Bancroft I."/>
            <person name="Chalhoub B."/>
            <person name="Sharpe A.G."/>
        </authorList>
    </citation>
    <scope>NUCLEOTIDE SEQUENCE</scope>
    <source>
        <strain evidence="3 4">cv. TO1000</strain>
    </source>
</reference>
<feature type="domain" description="F-box" evidence="1">
    <location>
        <begin position="3"/>
        <end position="40"/>
    </location>
</feature>
<reference evidence="3" key="2">
    <citation type="submission" date="2015-03" db="UniProtKB">
        <authorList>
            <consortium name="EnsemblPlants"/>
        </authorList>
    </citation>
    <scope>IDENTIFICATION</scope>
</reference>
<dbReference type="CDD" id="cd22157">
    <property type="entry name" value="F-box_AtFBW1-like"/>
    <property type="match status" value="1"/>
</dbReference>
<dbReference type="SUPFAM" id="SSF81383">
    <property type="entry name" value="F-box domain"/>
    <property type="match status" value="1"/>
</dbReference>
<dbReference type="Proteomes" id="UP000032141">
    <property type="component" value="Chromosome C9"/>
</dbReference>
<dbReference type="PANTHER" id="PTHR31672">
    <property type="entry name" value="BNACNNG10540D PROTEIN"/>
    <property type="match status" value="1"/>
</dbReference>
<keyword evidence="4" id="KW-1185">Reference proteome</keyword>
<organism evidence="3 4">
    <name type="scientific">Brassica oleracea var. oleracea</name>
    <dbReference type="NCBI Taxonomy" id="109376"/>
    <lineage>
        <taxon>Eukaryota</taxon>
        <taxon>Viridiplantae</taxon>
        <taxon>Streptophyta</taxon>
        <taxon>Embryophyta</taxon>
        <taxon>Tracheophyta</taxon>
        <taxon>Spermatophyta</taxon>
        <taxon>Magnoliopsida</taxon>
        <taxon>eudicotyledons</taxon>
        <taxon>Gunneridae</taxon>
        <taxon>Pentapetalae</taxon>
        <taxon>rosids</taxon>
        <taxon>malvids</taxon>
        <taxon>Brassicales</taxon>
        <taxon>Brassicaceae</taxon>
        <taxon>Brassiceae</taxon>
        <taxon>Brassica</taxon>
    </lineage>
</organism>
<dbReference type="Pfam" id="PF24750">
    <property type="entry name" value="b-prop_At3g26010-like"/>
    <property type="match status" value="1"/>
</dbReference>
<evidence type="ECO:0000259" key="2">
    <source>
        <dbReference type="Pfam" id="PF24750"/>
    </source>
</evidence>
<dbReference type="PANTHER" id="PTHR31672:SF8">
    <property type="entry name" value="F-BOX DOMAIN-CONTAINING PROTEIN"/>
    <property type="match status" value="1"/>
</dbReference>
<dbReference type="Gramene" id="Bo9g009220.1">
    <property type="protein sequence ID" value="Bo9g009220.1"/>
    <property type="gene ID" value="Bo9g009220"/>
</dbReference>
<dbReference type="InterPro" id="IPR056592">
    <property type="entry name" value="Beta-prop_At3g26010-like"/>
</dbReference>
<dbReference type="AlphaFoldDB" id="A0A0D3E0R7"/>
<dbReference type="HOGENOM" id="CLU_850866_0_0_1"/>
<dbReference type="InterPro" id="IPR036047">
    <property type="entry name" value="F-box-like_dom_sf"/>
</dbReference>
<sequence>MESLTDDLWTMVLARLPIKSFTCFKLVCTQWKSIVESPFFPIFGIFHRAYLTDNNQKKSIYELRGKVKAYSDVGLILIHANSNAEEKRSLYLANPVSRECVESFLDALPIGVETNEGRWLWGLVTRTENGLLLGYKIILFERSKWRRERLSFHIYSSETGLWSLETSDLPHPFLGYYYYYSGHLISLNSNFHWLGRNIGKEGVLSMDFYSASTGSVPCRVTYFPDLEKTTKFGRTCTPCSPTMAASDPAWRERKAPHERAAAVRPVRPVFRLQQSQLYPDVNQQHESKDITSKNIVHGKAVTAIGTDGASAVELSNPLAALDCMSDS</sequence>
<dbReference type="OMA" id="FERSKWR"/>
<proteinExistence type="predicted"/>
<accession>A0A0D3E0R7</accession>
<dbReference type="InterPro" id="IPR050796">
    <property type="entry name" value="SCF_F-box_component"/>
</dbReference>